<dbReference type="InterPro" id="IPR016140">
    <property type="entry name" value="Bifunc_inhib/LTP/seed_store"/>
</dbReference>
<dbReference type="CDD" id="cd04660">
    <property type="entry name" value="nsLTP_like"/>
    <property type="match status" value="1"/>
</dbReference>
<dbReference type="SUPFAM" id="SSF47699">
    <property type="entry name" value="Bifunctional inhibitor/lipid-transfer protein/seed storage 2S albumin"/>
    <property type="match status" value="1"/>
</dbReference>
<dbReference type="PANTHER" id="PTHR33122:SF60">
    <property type="entry name" value="LIPID-TRANSFER PROTEIN DIR1-RELATED"/>
    <property type="match status" value="1"/>
</dbReference>
<dbReference type="PANTHER" id="PTHR33122">
    <property type="entry name" value="LIPID BINDING PROTEIN-RELATED"/>
    <property type="match status" value="1"/>
</dbReference>
<reference evidence="2 3" key="1">
    <citation type="journal article" date="2023" name="Hortic Res">
        <title>Pangenome of water caltrop reveals structural variations and asymmetric subgenome divergence after allopolyploidization.</title>
        <authorList>
            <person name="Zhang X."/>
            <person name="Chen Y."/>
            <person name="Wang L."/>
            <person name="Yuan Y."/>
            <person name="Fang M."/>
            <person name="Shi L."/>
            <person name="Lu R."/>
            <person name="Comes H.P."/>
            <person name="Ma Y."/>
            <person name="Chen Y."/>
            <person name="Huang G."/>
            <person name="Zhou Y."/>
            <person name="Zheng Z."/>
            <person name="Qiu Y."/>
        </authorList>
    </citation>
    <scope>NUCLEOTIDE SEQUENCE [LARGE SCALE GENOMIC DNA]</scope>
    <source>
        <strain evidence="2">F231</strain>
    </source>
</reference>
<dbReference type="GO" id="GO:0009627">
    <property type="term" value="P:systemic acquired resistance"/>
    <property type="evidence" value="ECO:0007669"/>
    <property type="project" value="InterPro"/>
</dbReference>
<comment type="caution">
    <text evidence="2">The sequence shown here is derived from an EMBL/GenBank/DDBJ whole genome shotgun (WGS) entry which is preliminary data.</text>
</comment>
<keyword evidence="3" id="KW-1185">Reference proteome</keyword>
<dbReference type="EMBL" id="JAXQNO010000007">
    <property type="protein sequence ID" value="KAK4795472.1"/>
    <property type="molecule type" value="Genomic_DNA"/>
</dbReference>
<gene>
    <name evidence="2" type="ORF">SAY86_013466</name>
</gene>
<evidence type="ECO:0000313" key="3">
    <source>
        <dbReference type="Proteomes" id="UP001346149"/>
    </source>
</evidence>
<dbReference type="Proteomes" id="UP001346149">
    <property type="component" value="Unassembled WGS sequence"/>
</dbReference>
<dbReference type="InterPro" id="IPR044741">
    <property type="entry name" value="NsLTP-like"/>
</dbReference>
<dbReference type="Pfam" id="PF14368">
    <property type="entry name" value="LTP_2"/>
    <property type="match status" value="1"/>
</dbReference>
<evidence type="ECO:0000259" key="1">
    <source>
        <dbReference type="SMART" id="SM00499"/>
    </source>
</evidence>
<dbReference type="InterPro" id="IPR039265">
    <property type="entry name" value="DIR1-like"/>
</dbReference>
<sequence length="157" mass="16553">MGIFVAVNTSWAYSQMPCHMPYANYQHPSFISSVQRKVERVSSNMAAKLAVLLTAAVVVAAVESTLRLNGENEEGGVLCKMDEDGLLACKPSVTKPDPVDPSADCCKALSGADLDCLCSYKNSMMLPALGIDPELAMGLPAKCGLPNPESCSGSKIP</sequence>
<evidence type="ECO:0000313" key="2">
    <source>
        <dbReference type="EMBL" id="KAK4795472.1"/>
    </source>
</evidence>
<proteinExistence type="predicted"/>
<feature type="domain" description="Bifunctional inhibitor/plant lipid transfer protein/seed storage helical" evidence="1">
    <location>
        <begin position="79"/>
        <end position="151"/>
    </location>
</feature>
<dbReference type="InterPro" id="IPR036312">
    <property type="entry name" value="Bifun_inhib/LTP/seed_sf"/>
</dbReference>
<dbReference type="SMART" id="SM00499">
    <property type="entry name" value="AAI"/>
    <property type="match status" value="1"/>
</dbReference>
<accession>A0AAN7MBR8</accession>
<protein>
    <recommendedName>
        <fullName evidence="1">Bifunctional inhibitor/plant lipid transfer protein/seed storage helical domain-containing protein</fullName>
    </recommendedName>
</protein>
<organism evidence="2 3">
    <name type="scientific">Trapa natans</name>
    <name type="common">Water chestnut</name>
    <dbReference type="NCBI Taxonomy" id="22666"/>
    <lineage>
        <taxon>Eukaryota</taxon>
        <taxon>Viridiplantae</taxon>
        <taxon>Streptophyta</taxon>
        <taxon>Embryophyta</taxon>
        <taxon>Tracheophyta</taxon>
        <taxon>Spermatophyta</taxon>
        <taxon>Magnoliopsida</taxon>
        <taxon>eudicotyledons</taxon>
        <taxon>Gunneridae</taxon>
        <taxon>Pentapetalae</taxon>
        <taxon>rosids</taxon>
        <taxon>malvids</taxon>
        <taxon>Myrtales</taxon>
        <taxon>Lythraceae</taxon>
        <taxon>Trapa</taxon>
    </lineage>
</organism>
<dbReference type="Gene3D" id="1.10.110.10">
    <property type="entry name" value="Plant lipid-transfer and hydrophobic proteins"/>
    <property type="match status" value="1"/>
</dbReference>
<dbReference type="GO" id="GO:0005504">
    <property type="term" value="F:fatty acid binding"/>
    <property type="evidence" value="ECO:0007669"/>
    <property type="project" value="InterPro"/>
</dbReference>
<dbReference type="AlphaFoldDB" id="A0AAN7MBR8"/>
<name>A0AAN7MBR8_TRANT</name>